<name>A0A840S3H9_9BURK</name>
<keyword evidence="2" id="KW-1185">Reference proteome</keyword>
<proteinExistence type="predicted"/>
<dbReference type="EMBL" id="JACHHO010000002">
    <property type="protein sequence ID" value="MBB5204283.1"/>
    <property type="molecule type" value="Genomic_DNA"/>
</dbReference>
<accession>A0A840S3H9</accession>
<protein>
    <submittedName>
        <fullName evidence="1">Uncharacterized protein</fullName>
    </submittedName>
</protein>
<reference evidence="1 2" key="1">
    <citation type="submission" date="2020-08" db="EMBL/GenBank/DDBJ databases">
        <title>Genomic Encyclopedia of Type Strains, Phase IV (KMG-IV): sequencing the most valuable type-strain genomes for metagenomic binning, comparative biology and taxonomic classification.</title>
        <authorList>
            <person name="Goeker M."/>
        </authorList>
    </citation>
    <scope>NUCLEOTIDE SEQUENCE [LARGE SCALE GENOMIC DNA]</scope>
    <source>
        <strain evidence="1 2">DSM 23958</strain>
    </source>
</reference>
<sequence length="70" mass="7596">MSMPSLFRDQLGLYQVAYSGLGGQGQVLPFALQRASGRRGLWSLAMPDHGARFVPDQARASTITCKRACP</sequence>
<evidence type="ECO:0000313" key="2">
    <source>
        <dbReference type="Proteomes" id="UP000554837"/>
    </source>
</evidence>
<evidence type="ECO:0000313" key="1">
    <source>
        <dbReference type="EMBL" id="MBB5204283.1"/>
    </source>
</evidence>
<dbReference type="Proteomes" id="UP000554837">
    <property type="component" value="Unassembled WGS sequence"/>
</dbReference>
<dbReference type="AlphaFoldDB" id="A0A840S3H9"/>
<comment type="caution">
    <text evidence="1">The sequence shown here is derived from an EMBL/GenBank/DDBJ whole genome shotgun (WGS) entry which is preliminary data.</text>
</comment>
<organism evidence="1 2">
    <name type="scientific">Inhella inkyongensis</name>
    <dbReference type="NCBI Taxonomy" id="392593"/>
    <lineage>
        <taxon>Bacteria</taxon>
        <taxon>Pseudomonadati</taxon>
        <taxon>Pseudomonadota</taxon>
        <taxon>Betaproteobacteria</taxon>
        <taxon>Burkholderiales</taxon>
        <taxon>Sphaerotilaceae</taxon>
        <taxon>Inhella</taxon>
    </lineage>
</organism>
<gene>
    <name evidence="1" type="ORF">HNQ51_001597</name>
</gene>